<evidence type="ECO:0000313" key="1">
    <source>
        <dbReference type="EMBL" id="GEL99747.1"/>
    </source>
</evidence>
<accession>A0A511JNY7</accession>
<comment type="caution">
    <text evidence="1">The sequence shown here is derived from an EMBL/GenBank/DDBJ whole genome shotgun (WGS) entry which is preliminary data.</text>
</comment>
<dbReference type="Proteomes" id="UP000321049">
    <property type="component" value="Unassembled WGS sequence"/>
</dbReference>
<sequence length="64" mass="7352">MASAIIKAIKAIPKLWNAAVEKVKAGYRAFKSWWENSVPQWIKNLMTGVTIYDIYQEIRNLIGL</sequence>
<name>A0A511JNY7_9CELL</name>
<gene>
    <name evidence="1" type="ORF">CTE05_32940</name>
</gene>
<dbReference type="RefSeq" id="WP_146847384.1">
    <property type="nucleotide sequence ID" value="NZ_BJWH01000021.1"/>
</dbReference>
<protein>
    <submittedName>
        <fullName evidence="1">Uncharacterized protein</fullName>
    </submittedName>
</protein>
<organism evidence="1 2">
    <name type="scientific">Cellulomonas terrae</name>
    <dbReference type="NCBI Taxonomy" id="311234"/>
    <lineage>
        <taxon>Bacteria</taxon>
        <taxon>Bacillati</taxon>
        <taxon>Actinomycetota</taxon>
        <taxon>Actinomycetes</taxon>
        <taxon>Micrococcales</taxon>
        <taxon>Cellulomonadaceae</taxon>
        <taxon>Cellulomonas</taxon>
    </lineage>
</organism>
<dbReference type="AlphaFoldDB" id="A0A511JNY7"/>
<reference evidence="1 2" key="1">
    <citation type="submission" date="2019-07" db="EMBL/GenBank/DDBJ databases">
        <title>Whole genome shotgun sequence of Cellulomonas terrae NBRC 100819.</title>
        <authorList>
            <person name="Hosoyama A."/>
            <person name="Uohara A."/>
            <person name="Ohji S."/>
            <person name="Ichikawa N."/>
        </authorList>
    </citation>
    <scope>NUCLEOTIDE SEQUENCE [LARGE SCALE GENOMIC DNA]</scope>
    <source>
        <strain evidence="1 2">NBRC 100819</strain>
    </source>
</reference>
<evidence type="ECO:0000313" key="2">
    <source>
        <dbReference type="Proteomes" id="UP000321049"/>
    </source>
</evidence>
<keyword evidence="2" id="KW-1185">Reference proteome</keyword>
<proteinExistence type="predicted"/>
<dbReference type="EMBL" id="BJWH01000021">
    <property type="protein sequence ID" value="GEL99747.1"/>
    <property type="molecule type" value="Genomic_DNA"/>
</dbReference>